<evidence type="ECO:0000313" key="14">
    <source>
        <dbReference type="Proteomes" id="UP001497482"/>
    </source>
</evidence>
<evidence type="ECO:0000256" key="5">
    <source>
        <dbReference type="ARBA" id="ARBA00022989"/>
    </source>
</evidence>
<keyword evidence="3" id="KW-0812">Transmembrane</keyword>
<organism evidence="13 14">
    <name type="scientific">Knipowitschia caucasica</name>
    <name type="common">Caucasian dwarf goby</name>
    <name type="synonym">Pomatoschistus caucasicus</name>
    <dbReference type="NCBI Taxonomy" id="637954"/>
    <lineage>
        <taxon>Eukaryota</taxon>
        <taxon>Metazoa</taxon>
        <taxon>Chordata</taxon>
        <taxon>Craniata</taxon>
        <taxon>Vertebrata</taxon>
        <taxon>Euteleostomi</taxon>
        <taxon>Actinopterygii</taxon>
        <taxon>Neopterygii</taxon>
        <taxon>Teleostei</taxon>
        <taxon>Neoteleostei</taxon>
        <taxon>Acanthomorphata</taxon>
        <taxon>Gobiaria</taxon>
        <taxon>Gobiiformes</taxon>
        <taxon>Gobioidei</taxon>
        <taxon>Gobiidae</taxon>
        <taxon>Gobiinae</taxon>
        <taxon>Knipowitschia</taxon>
    </lineage>
</organism>
<accession>A0AAV2LA31</accession>
<dbReference type="InterPro" id="IPR036055">
    <property type="entry name" value="LDL_receptor-like_sf"/>
</dbReference>
<evidence type="ECO:0000256" key="11">
    <source>
        <dbReference type="SAM" id="MobiDB-lite"/>
    </source>
</evidence>
<dbReference type="PROSITE" id="PS50022">
    <property type="entry name" value="FA58C_3"/>
    <property type="match status" value="1"/>
</dbReference>
<dbReference type="Gene3D" id="4.10.400.10">
    <property type="entry name" value="Low-density Lipoprotein Receptor"/>
    <property type="match status" value="2"/>
</dbReference>
<dbReference type="EMBL" id="OZ035843">
    <property type="protein sequence ID" value="CAL1597468.1"/>
    <property type="molecule type" value="Genomic_DNA"/>
</dbReference>
<dbReference type="Pfam" id="PF00754">
    <property type="entry name" value="F5_F8_type_C"/>
    <property type="match status" value="1"/>
</dbReference>
<keyword evidence="8" id="KW-0675">Receptor</keyword>
<dbReference type="GO" id="GO:0012505">
    <property type="term" value="C:endomembrane system"/>
    <property type="evidence" value="ECO:0007669"/>
    <property type="project" value="UniProtKB-SubCell"/>
</dbReference>
<dbReference type="InterPro" id="IPR023415">
    <property type="entry name" value="LDLR_class-A_CS"/>
</dbReference>
<dbReference type="GO" id="GO:0016020">
    <property type="term" value="C:membrane"/>
    <property type="evidence" value="ECO:0007669"/>
    <property type="project" value="UniProtKB-SubCell"/>
</dbReference>
<feature type="disulfide bond" evidence="10">
    <location>
        <begin position="322"/>
        <end position="334"/>
    </location>
</feature>
<evidence type="ECO:0000256" key="10">
    <source>
        <dbReference type="PROSITE-ProRule" id="PRU00124"/>
    </source>
</evidence>
<evidence type="ECO:0000256" key="9">
    <source>
        <dbReference type="ARBA" id="ARBA00023180"/>
    </source>
</evidence>
<reference evidence="13 14" key="1">
    <citation type="submission" date="2024-04" db="EMBL/GenBank/DDBJ databases">
        <authorList>
            <person name="Waldvogel A.-M."/>
            <person name="Schoenle A."/>
        </authorList>
    </citation>
    <scope>NUCLEOTIDE SEQUENCE [LARGE SCALE GENOMIC DNA]</scope>
</reference>
<feature type="disulfide bond" evidence="10">
    <location>
        <begin position="329"/>
        <end position="347"/>
    </location>
</feature>
<feature type="disulfide bond" evidence="10">
    <location>
        <begin position="226"/>
        <end position="241"/>
    </location>
</feature>
<evidence type="ECO:0000259" key="12">
    <source>
        <dbReference type="PROSITE" id="PS50022"/>
    </source>
</evidence>
<evidence type="ECO:0000256" key="6">
    <source>
        <dbReference type="ARBA" id="ARBA00023136"/>
    </source>
</evidence>
<dbReference type="SUPFAM" id="SSF57424">
    <property type="entry name" value="LDL receptor-like module"/>
    <property type="match status" value="2"/>
</dbReference>
<gene>
    <name evidence="13" type="ORF">KC01_LOCUS25971</name>
</gene>
<name>A0AAV2LA31_KNICA</name>
<dbReference type="PROSITE" id="PS50068">
    <property type="entry name" value="LDLRA_2"/>
    <property type="match status" value="2"/>
</dbReference>
<sequence>MGTREGAAVTLPAVTPTRGPKYQGICSSPLGLEDGRIHYGQLTSSTSRENNPADAGRLNIVPNVKVMEPGWSPLPSDPQPYFQVDLLEPTWVSGVVTQGSERMRGSLTKYRLAFSLNGKHYTDYTEDGKAGSPPQVFEVRLMGRSPVTRWLGRLLRARFLRILAVEFRHTFYLRAEIMGCTGEELVTPPSWTSAPPGGAAVTLQRCPTGQFSCRYSEDCVPVSVLCDGRPDCKDHSDEINCGTVPTGRPSGHRDNSSGSPGLHTTRTHGGQPGFQTTTPSSDWRTAHPGLHLSTRPSGEPGLHSTPAPWSTAPDAGQPRGVCVGGQVSCRSFGCVEPTQVCDGTQDCVDGSDEAHCGT</sequence>
<comment type="caution">
    <text evidence="10">Lacks conserved residue(s) required for the propagation of feature annotation.</text>
</comment>
<evidence type="ECO:0000256" key="7">
    <source>
        <dbReference type="ARBA" id="ARBA00023157"/>
    </source>
</evidence>
<keyword evidence="14" id="KW-1185">Reference proteome</keyword>
<dbReference type="Proteomes" id="UP001497482">
    <property type="component" value="Chromosome 21"/>
</dbReference>
<evidence type="ECO:0000313" key="13">
    <source>
        <dbReference type="EMBL" id="CAL1597468.1"/>
    </source>
</evidence>
<dbReference type="InterPro" id="IPR008979">
    <property type="entry name" value="Galactose-bd-like_sf"/>
</dbReference>
<dbReference type="CDD" id="cd00112">
    <property type="entry name" value="LDLa"/>
    <property type="match status" value="2"/>
</dbReference>
<feature type="region of interest" description="Disordered" evidence="11">
    <location>
        <begin position="237"/>
        <end position="313"/>
    </location>
</feature>
<feature type="domain" description="F5/8 type C" evidence="12">
    <location>
        <begin position="26"/>
        <end position="180"/>
    </location>
</feature>
<dbReference type="FunFam" id="4.10.400.10:FF:000045">
    <property type="entry name" value="Low-density lipoprotein receptor-related protein 2"/>
    <property type="match status" value="1"/>
</dbReference>
<keyword evidence="5" id="KW-1133">Transmembrane helix</keyword>
<evidence type="ECO:0000256" key="3">
    <source>
        <dbReference type="ARBA" id="ARBA00022692"/>
    </source>
</evidence>
<protein>
    <recommendedName>
        <fullName evidence="12">F5/8 type C domain-containing protein</fullName>
    </recommendedName>
</protein>
<dbReference type="PRINTS" id="PR00261">
    <property type="entry name" value="LDLRECEPTOR"/>
</dbReference>
<dbReference type="SMART" id="SM00192">
    <property type="entry name" value="LDLa"/>
    <property type="match status" value="2"/>
</dbReference>
<dbReference type="InterPro" id="IPR000421">
    <property type="entry name" value="FA58C"/>
</dbReference>
<dbReference type="SMART" id="SM00231">
    <property type="entry name" value="FA58C"/>
    <property type="match status" value="1"/>
</dbReference>
<keyword evidence="4" id="KW-0677">Repeat</keyword>
<evidence type="ECO:0000256" key="1">
    <source>
        <dbReference type="ARBA" id="ARBA00004167"/>
    </source>
</evidence>
<keyword evidence="6" id="KW-0472">Membrane</keyword>
<keyword evidence="7 10" id="KW-1015">Disulfide bond</keyword>
<dbReference type="AlphaFoldDB" id="A0AAV2LA31"/>
<evidence type="ECO:0000256" key="8">
    <source>
        <dbReference type="ARBA" id="ARBA00023170"/>
    </source>
</evidence>
<feature type="disulfide bond" evidence="10">
    <location>
        <begin position="341"/>
        <end position="356"/>
    </location>
</feature>
<dbReference type="PANTHER" id="PTHR24543">
    <property type="entry name" value="MULTICOPPER OXIDASE-RELATED"/>
    <property type="match status" value="1"/>
</dbReference>
<dbReference type="SUPFAM" id="SSF49785">
    <property type="entry name" value="Galactose-binding domain-like"/>
    <property type="match status" value="1"/>
</dbReference>
<dbReference type="InterPro" id="IPR002172">
    <property type="entry name" value="LDrepeatLR_classA_rpt"/>
</dbReference>
<proteinExistence type="predicted"/>
<comment type="subcellular location">
    <subcellularLocation>
        <location evidence="2">Endomembrane system</location>
    </subcellularLocation>
    <subcellularLocation>
        <location evidence="1">Membrane</location>
        <topology evidence="1">Single-pass membrane protein</topology>
    </subcellularLocation>
</comment>
<feature type="compositionally biased region" description="Polar residues" evidence="11">
    <location>
        <begin position="256"/>
        <end position="283"/>
    </location>
</feature>
<evidence type="ECO:0000256" key="2">
    <source>
        <dbReference type="ARBA" id="ARBA00004308"/>
    </source>
</evidence>
<dbReference type="Pfam" id="PF00057">
    <property type="entry name" value="Ldl_recept_a"/>
    <property type="match status" value="2"/>
</dbReference>
<keyword evidence="9" id="KW-0325">Glycoprotein</keyword>
<dbReference type="Gene3D" id="2.60.120.260">
    <property type="entry name" value="Galactose-binding domain-like"/>
    <property type="match status" value="1"/>
</dbReference>
<evidence type="ECO:0000256" key="4">
    <source>
        <dbReference type="ARBA" id="ARBA00022737"/>
    </source>
</evidence>
<dbReference type="PROSITE" id="PS01209">
    <property type="entry name" value="LDLRA_1"/>
    <property type="match status" value="2"/>
</dbReference>